<proteinExistence type="predicted"/>
<feature type="region of interest" description="Disordered" evidence="1">
    <location>
        <begin position="129"/>
        <end position="199"/>
    </location>
</feature>
<accession>A0A6G1H278</accession>
<feature type="transmembrane region" description="Helical" evidence="2">
    <location>
        <begin position="623"/>
        <end position="642"/>
    </location>
</feature>
<keyword evidence="2" id="KW-0472">Membrane</keyword>
<feature type="transmembrane region" description="Helical" evidence="2">
    <location>
        <begin position="691"/>
        <end position="712"/>
    </location>
</feature>
<feature type="compositionally biased region" description="Low complexity" evidence="1">
    <location>
        <begin position="37"/>
        <end position="48"/>
    </location>
</feature>
<evidence type="ECO:0000256" key="1">
    <source>
        <dbReference type="SAM" id="MobiDB-lite"/>
    </source>
</evidence>
<evidence type="ECO:0000313" key="4">
    <source>
        <dbReference type="Proteomes" id="UP000800041"/>
    </source>
</evidence>
<dbReference type="OrthoDB" id="3248909at2759"/>
<protein>
    <submittedName>
        <fullName evidence="3">Uncharacterized protein</fullName>
    </submittedName>
</protein>
<reference evidence="3" key="1">
    <citation type="journal article" date="2020" name="Stud. Mycol.">
        <title>101 Dothideomycetes genomes: a test case for predicting lifestyles and emergence of pathogens.</title>
        <authorList>
            <person name="Haridas S."/>
            <person name="Albert R."/>
            <person name="Binder M."/>
            <person name="Bloem J."/>
            <person name="Labutti K."/>
            <person name="Salamov A."/>
            <person name="Andreopoulos B."/>
            <person name="Baker S."/>
            <person name="Barry K."/>
            <person name="Bills G."/>
            <person name="Bluhm B."/>
            <person name="Cannon C."/>
            <person name="Castanera R."/>
            <person name="Culley D."/>
            <person name="Daum C."/>
            <person name="Ezra D."/>
            <person name="Gonzalez J."/>
            <person name="Henrissat B."/>
            <person name="Kuo A."/>
            <person name="Liang C."/>
            <person name="Lipzen A."/>
            <person name="Lutzoni F."/>
            <person name="Magnuson J."/>
            <person name="Mondo S."/>
            <person name="Nolan M."/>
            <person name="Ohm R."/>
            <person name="Pangilinan J."/>
            <person name="Park H.-J."/>
            <person name="Ramirez L."/>
            <person name="Alfaro M."/>
            <person name="Sun H."/>
            <person name="Tritt A."/>
            <person name="Yoshinaga Y."/>
            <person name="Zwiers L.-H."/>
            <person name="Turgeon B."/>
            <person name="Goodwin S."/>
            <person name="Spatafora J."/>
            <person name="Crous P."/>
            <person name="Grigoriev I."/>
        </authorList>
    </citation>
    <scope>NUCLEOTIDE SEQUENCE</scope>
    <source>
        <strain evidence="3">CBS 113979</strain>
    </source>
</reference>
<evidence type="ECO:0000256" key="2">
    <source>
        <dbReference type="SAM" id="Phobius"/>
    </source>
</evidence>
<dbReference type="EMBL" id="ML977153">
    <property type="protein sequence ID" value="KAF1987157.1"/>
    <property type="molecule type" value="Genomic_DNA"/>
</dbReference>
<feature type="transmembrane region" description="Helical" evidence="2">
    <location>
        <begin position="595"/>
        <end position="617"/>
    </location>
</feature>
<dbReference type="AlphaFoldDB" id="A0A6G1H278"/>
<feature type="compositionally biased region" description="Acidic residues" evidence="1">
    <location>
        <begin position="151"/>
        <end position="160"/>
    </location>
</feature>
<evidence type="ECO:0000313" key="3">
    <source>
        <dbReference type="EMBL" id="KAF1987157.1"/>
    </source>
</evidence>
<dbReference type="InterPro" id="IPR021840">
    <property type="entry name" value="DUF3433"/>
</dbReference>
<dbReference type="PANTHER" id="PTHR37544">
    <property type="entry name" value="SPRAY-RELATED"/>
    <property type="match status" value="1"/>
</dbReference>
<dbReference type="PANTHER" id="PTHR37544:SF3">
    <property type="entry name" value="SPRAY"/>
    <property type="match status" value="1"/>
</dbReference>
<organism evidence="3 4">
    <name type="scientific">Aulographum hederae CBS 113979</name>
    <dbReference type="NCBI Taxonomy" id="1176131"/>
    <lineage>
        <taxon>Eukaryota</taxon>
        <taxon>Fungi</taxon>
        <taxon>Dikarya</taxon>
        <taxon>Ascomycota</taxon>
        <taxon>Pezizomycotina</taxon>
        <taxon>Dothideomycetes</taxon>
        <taxon>Pleosporomycetidae</taxon>
        <taxon>Aulographales</taxon>
        <taxon>Aulographaceae</taxon>
    </lineage>
</organism>
<keyword evidence="4" id="KW-1185">Reference proteome</keyword>
<name>A0A6G1H278_9PEZI</name>
<feature type="transmembrane region" description="Helical" evidence="2">
    <location>
        <begin position="487"/>
        <end position="507"/>
    </location>
</feature>
<sequence length="854" mass="95314">MLWIDDNLSTRRDIGFSLVYLFGAGLVSKKVSQIFPDRPSSTDPTSSERSYKRYSHPTPSARAPPEPAYKIPEAPAPPSFFEETSYNPTAERVENQSNVLAHRPSRTRSLLQRLGSIRENAFSKNSRYGVLEDEEEGGVQRERGPRKLQEVEEDDDEEGIGVDISGLGGPIAMKSMRKKTKRIRNRQRDDDVEDEEDAATAGLEAEFNRLESLDRTAENLGSGMKSVIDAPFVARMPTQVKHKRAVSNVDPEARSAAIRAAEKTGVIQAITEAPTVDISDFGGAHYDSENAFQNTVDETGQLKKSYYFPPDPHMPDWKPFSMRWPYLSILILIGLGLAGLQEGLCQLSLKRAEEGKGLLEFKNAQQISNLAFFAWKYLPTMILVMYGIMWQISDYEVKRLEPYYQLSQKTGSAAGASLNMDYLTFLAYFVPFKAIRYRQWAVVFSSTGTLLASTLVPVLQSASVNMYPDQDHRKEDKFKFVRMDPGWSRALTASLAIVSCCGIAMLFQLRRRSGLLSDPKGIAGIAAMATRSHILNDFQGLDTALNPIIHKQLRDRRYILHKSSLWQGEYIKNLSSRDSVDEKTSENPHPVMLRLVAGIPYIFSLLLFATLIPIFMFTPANRATQAAPWLLTLLATLIKIVWNTMECDVRLAEPFYLLSLGKAAPRTLTMDYTGTIPGYMPIKAFLNGNHLLALVGVGAVMTEVLTVCVSSFSVDGSKFFPGQGESEDGNAADNRPNSGETFKSFWVSFSLSMGILLAMSVIAALVYVHRRHKFLPRQPGTIASVLAMIHQSNMLIDFVGTEQLDSRRMTQHLEKLGGSYGFGWFVGRDGEDHCGIDREPGRVRASHIGSWEVY</sequence>
<feature type="transmembrane region" description="Helical" evidence="2">
    <location>
        <begin position="442"/>
        <end position="467"/>
    </location>
</feature>
<feature type="compositionally biased region" description="Basic and acidic residues" evidence="1">
    <location>
        <begin position="138"/>
        <end position="150"/>
    </location>
</feature>
<feature type="region of interest" description="Disordered" evidence="1">
    <location>
        <begin position="34"/>
        <end position="83"/>
    </location>
</feature>
<gene>
    <name evidence="3" type="ORF">K402DRAFT_446032</name>
</gene>
<feature type="transmembrane region" description="Helical" evidence="2">
    <location>
        <begin position="370"/>
        <end position="392"/>
    </location>
</feature>
<feature type="transmembrane region" description="Helical" evidence="2">
    <location>
        <begin position="412"/>
        <end position="430"/>
    </location>
</feature>
<feature type="transmembrane region" description="Helical" evidence="2">
    <location>
        <begin position="745"/>
        <end position="768"/>
    </location>
</feature>
<feature type="compositionally biased region" description="Basic residues" evidence="1">
    <location>
        <begin position="175"/>
        <end position="185"/>
    </location>
</feature>
<keyword evidence="2" id="KW-1133">Transmembrane helix</keyword>
<dbReference type="Proteomes" id="UP000800041">
    <property type="component" value="Unassembled WGS sequence"/>
</dbReference>
<keyword evidence="2" id="KW-0812">Transmembrane</keyword>
<feature type="transmembrane region" description="Helical" evidence="2">
    <location>
        <begin position="324"/>
        <end position="349"/>
    </location>
</feature>
<dbReference type="Pfam" id="PF11915">
    <property type="entry name" value="DUF3433"/>
    <property type="match status" value="2"/>
</dbReference>